<evidence type="ECO:0000313" key="3">
    <source>
        <dbReference type="EMBL" id="QPC45899.1"/>
    </source>
</evidence>
<keyword evidence="1" id="KW-1133">Transmembrane helix</keyword>
<dbReference type="AlphaFoldDB" id="A0A7S8C9K8"/>
<keyword evidence="1" id="KW-0812">Transmembrane</keyword>
<protein>
    <submittedName>
        <fullName evidence="3">DUF4190 domain-containing protein</fullName>
    </submittedName>
</protein>
<dbReference type="RefSeq" id="WP_239673420.1">
    <property type="nucleotide sequence ID" value="NZ_CP049742.1"/>
</dbReference>
<evidence type="ECO:0000259" key="2">
    <source>
        <dbReference type="Pfam" id="PF13828"/>
    </source>
</evidence>
<dbReference type="EMBL" id="CP049742">
    <property type="protein sequence ID" value="QPC45899.1"/>
    <property type="molecule type" value="Genomic_DNA"/>
</dbReference>
<dbReference type="Proteomes" id="UP000593626">
    <property type="component" value="Chromosome"/>
</dbReference>
<sequence length="89" mass="9450">MQNKTNSLSVATLSFSILSLFVPIGGLIFSIVALILAKKAKAQIQQTAERGEGLILAGTIFSYVGLAIQLIILLLSMFGILTYFSVTTG</sequence>
<dbReference type="Pfam" id="PF13828">
    <property type="entry name" value="DUF4190"/>
    <property type="match status" value="1"/>
</dbReference>
<reference evidence="3 4" key="1">
    <citation type="submission" date="2019-07" db="EMBL/GenBank/DDBJ databases">
        <title>Genome sequence of 2 isolates from Red Sea Mangroves.</title>
        <authorList>
            <person name="Sefrji F."/>
            <person name="Michoud G."/>
            <person name="Merlino G."/>
            <person name="Daffonchio D."/>
        </authorList>
    </citation>
    <scope>NUCLEOTIDE SEQUENCE [LARGE SCALE GENOMIC DNA]</scope>
    <source>
        <strain evidence="3 4">R1DC41</strain>
    </source>
</reference>
<proteinExistence type="predicted"/>
<name>A0A7S8C9K8_9BACI</name>
<dbReference type="InterPro" id="IPR025241">
    <property type="entry name" value="DUF4190"/>
</dbReference>
<dbReference type="KEGG" id="mcui:G8O30_02475"/>
<feature type="transmembrane region" description="Helical" evidence="1">
    <location>
        <begin position="56"/>
        <end position="84"/>
    </location>
</feature>
<evidence type="ECO:0000313" key="4">
    <source>
        <dbReference type="Proteomes" id="UP000593626"/>
    </source>
</evidence>
<gene>
    <name evidence="3" type="ORF">G8O30_02475</name>
</gene>
<feature type="domain" description="DUF4190" evidence="2">
    <location>
        <begin position="8"/>
        <end position="70"/>
    </location>
</feature>
<organism evidence="3 4">
    <name type="scientific">Mangrovibacillus cuniculi</name>
    <dbReference type="NCBI Taxonomy" id="2593652"/>
    <lineage>
        <taxon>Bacteria</taxon>
        <taxon>Bacillati</taxon>
        <taxon>Bacillota</taxon>
        <taxon>Bacilli</taxon>
        <taxon>Bacillales</taxon>
        <taxon>Bacillaceae</taxon>
        <taxon>Mangrovibacillus</taxon>
    </lineage>
</organism>
<keyword evidence="1" id="KW-0472">Membrane</keyword>
<evidence type="ECO:0000256" key="1">
    <source>
        <dbReference type="SAM" id="Phobius"/>
    </source>
</evidence>
<feature type="transmembrane region" description="Helical" evidence="1">
    <location>
        <begin position="12"/>
        <end position="36"/>
    </location>
</feature>
<accession>A0A7S8C9K8</accession>
<keyword evidence="4" id="KW-1185">Reference proteome</keyword>